<dbReference type="OrthoDB" id="193650at2759"/>
<dbReference type="Pfam" id="PF15479">
    <property type="entry name" value="DUF4639"/>
    <property type="match status" value="1"/>
</dbReference>
<protein>
    <submittedName>
        <fullName evidence="2">Uncharacterized protein</fullName>
    </submittedName>
</protein>
<dbReference type="InterPro" id="IPR028042">
    <property type="entry name" value="DUF4639"/>
</dbReference>
<reference evidence="2" key="1">
    <citation type="submission" date="2021-01" db="EMBL/GenBank/DDBJ databases">
        <authorList>
            <person name="Li R."/>
            <person name="Bekaert M."/>
        </authorList>
    </citation>
    <scope>NUCLEOTIDE SEQUENCE</scope>
    <source>
        <strain evidence="2">Farmed</strain>
    </source>
</reference>
<gene>
    <name evidence="2" type="ORF">SPHA_10619</name>
</gene>
<dbReference type="PANTHER" id="PTHR34438">
    <property type="entry name" value="SI:DKEY-97L20.6"/>
    <property type="match status" value="1"/>
</dbReference>
<proteinExistence type="predicted"/>
<dbReference type="EMBL" id="CAHIKZ030000344">
    <property type="protein sequence ID" value="CAE1169470.1"/>
    <property type="molecule type" value="Genomic_DNA"/>
</dbReference>
<evidence type="ECO:0000256" key="1">
    <source>
        <dbReference type="SAM" id="MobiDB-lite"/>
    </source>
</evidence>
<dbReference type="Proteomes" id="UP000597762">
    <property type="component" value="Unassembled WGS sequence"/>
</dbReference>
<name>A0A812B400_ACAPH</name>
<dbReference type="AlphaFoldDB" id="A0A812B400"/>
<feature type="region of interest" description="Disordered" evidence="1">
    <location>
        <begin position="439"/>
        <end position="463"/>
    </location>
</feature>
<dbReference type="PANTHER" id="PTHR34438:SF1">
    <property type="entry name" value="CHROMOSOME 2 OPEN READING FRAME 81"/>
    <property type="match status" value="1"/>
</dbReference>
<evidence type="ECO:0000313" key="3">
    <source>
        <dbReference type="Proteomes" id="UP000597762"/>
    </source>
</evidence>
<sequence>MLRFVSLKIIISTCFPIFFSHKHQSVDVSFHCHSFLMFKQKADRTKVVQPPPPPVQHTEIVPGRLTEQNWQEIEEILDNEEIACEYVEEILNEILLKVYDVYLKQQLLPYTVSAAKDALLLVVEWNFLHRDESQVSPILQPGWIPDKEPTRPVIDNWAPGYFISPDEKSEEEIVEEQSLTKVDEEKELCINTTLSVSSLDKSQHDTIIPHVSPVCQPVEEPLLSQEICFLLGSDVTDSKISKAEREEQRKMEEALQELDNAPQHGAKLNQHNLQKTRDGRPPGIKDVFYDNEGNIVGVIKLNPDKLPSNRVKIEYQLPERDVGPVKMDKKRIRYKDKSTCNTSQSNFQRHPFGRSHKKPFAIESEELGVPPLKSMVEAIEPVMGVTVKDIHQMKMGPIKQGPTTQLLTECAGELRPITRKVPIPTTDLLEILQPTTTMISHSSSTPLPPIIQTPTSTGKAEAI</sequence>
<organism evidence="2 3">
    <name type="scientific">Acanthosepion pharaonis</name>
    <name type="common">Pharaoh cuttlefish</name>
    <name type="synonym">Sepia pharaonis</name>
    <dbReference type="NCBI Taxonomy" id="158019"/>
    <lineage>
        <taxon>Eukaryota</taxon>
        <taxon>Metazoa</taxon>
        <taxon>Spiralia</taxon>
        <taxon>Lophotrochozoa</taxon>
        <taxon>Mollusca</taxon>
        <taxon>Cephalopoda</taxon>
        <taxon>Coleoidea</taxon>
        <taxon>Decapodiformes</taxon>
        <taxon>Sepiida</taxon>
        <taxon>Sepiina</taxon>
        <taxon>Sepiidae</taxon>
        <taxon>Acanthosepion</taxon>
    </lineage>
</organism>
<keyword evidence="3" id="KW-1185">Reference proteome</keyword>
<feature type="region of interest" description="Disordered" evidence="1">
    <location>
        <begin position="259"/>
        <end position="281"/>
    </location>
</feature>
<feature type="compositionally biased region" description="Polar residues" evidence="1">
    <location>
        <begin position="452"/>
        <end position="463"/>
    </location>
</feature>
<comment type="caution">
    <text evidence="2">The sequence shown here is derived from an EMBL/GenBank/DDBJ whole genome shotgun (WGS) entry which is preliminary data.</text>
</comment>
<accession>A0A812B400</accession>
<evidence type="ECO:0000313" key="2">
    <source>
        <dbReference type="EMBL" id="CAE1169470.1"/>
    </source>
</evidence>